<dbReference type="InterPro" id="IPR045076">
    <property type="entry name" value="MutS"/>
</dbReference>
<dbReference type="PANTHER" id="PTHR11361:SF82">
    <property type="entry name" value="DNA MISMATCH REPAIR PROTEIN MSH1, MITOCHONDRIAL"/>
    <property type="match status" value="1"/>
</dbReference>
<dbReference type="Pfam" id="PF00488">
    <property type="entry name" value="MutS_V"/>
    <property type="match status" value="1"/>
</dbReference>
<dbReference type="GO" id="GO:0005524">
    <property type="term" value="F:ATP binding"/>
    <property type="evidence" value="ECO:0007669"/>
    <property type="project" value="UniProtKB-KW"/>
</dbReference>
<reference evidence="5 6" key="1">
    <citation type="journal article" date="2016" name="Nat. Commun.">
        <title>Thousands of microbial genomes shed light on interconnected biogeochemical processes in an aquifer system.</title>
        <authorList>
            <person name="Anantharaman K."/>
            <person name="Brown C.T."/>
            <person name="Hug L.A."/>
            <person name="Sharon I."/>
            <person name="Castelle C.J."/>
            <person name="Probst A.J."/>
            <person name="Thomas B.C."/>
            <person name="Singh A."/>
            <person name="Wilkins M.J."/>
            <person name="Karaoz U."/>
            <person name="Brodie E.L."/>
            <person name="Williams K.H."/>
            <person name="Hubbard S.S."/>
            <person name="Banfield J.F."/>
        </authorList>
    </citation>
    <scope>NUCLEOTIDE SEQUENCE [LARGE SCALE GENOMIC DNA]</scope>
</reference>
<keyword evidence="3" id="KW-0238">DNA-binding</keyword>
<evidence type="ECO:0000313" key="5">
    <source>
        <dbReference type="EMBL" id="OGZ27608.1"/>
    </source>
</evidence>
<name>A0A1G2EQR5_9BACT</name>
<dbReference type="AlphaFoldDB" id="A0A1G2EQR5"/>
<dbReference type="EMBL" id="MHMM01000005">
    <property type="protein sequence ID" value="OGZ27608.1"/>
    <property type="molecule type" value="Genomic_DNA"/>
</dbReference>
<evidence type="ECO:0000256" key="3">
    <source>
        <dbReference type="ARBA" id="ARBA00023125"/>
    </source>
</evidence>
<dbReference type="Proteomes" id="UP000177740">
    <property type="component" value="Unassembled WGS sequence"/>
</dbReference>
<feature type="domain" description="DNA mismatch repair proteins mutS family" evidence="4">
    <location>
        <begin position="479"/>
        <end position="647"/>
    </location>
</feature>
<proteinExistence type="predicted"/>
<dbReference type="Gene3D" id="3.40.50.300">
    <property type="entry name" value="P-loop containing nucleotide triphosphate hydrolases"/>
    <property type="match status" value="1"/>
</dbReference>
<dbReference type="GO" id="GO:0006298">
    <property type="term" value="P:mismatch repair"/>
    <property type="evidence" value="ECO:0007669"/>
    <property type="project" value="InterPro"/>
</dbReference>
<dbReference type="STRING" id="1801677.A2365_01940"/>
<evidence type="ECO:0000256" key="2">
    <source>
        <dbReference type="ARBA" id="ARBA00022840"/>
    </source>
</evidence>
<comment type="caution">
    <text evidence="5">The sequence shown here is derived from an EMBL/GenBank/DDBJ whole genome shotgun (WGS) entry which is preliminary data.</text>
</comment>
<dbReference type="SMART" id="SM00534">
    <property type="entry name" value="MUTSac"/>
    <property type="match status" value="1"/>
</dbReference>
<evidence type="ECO:0000259" key="4">
    <source>
        <dbReference type="SMART" id="SM00534"/>
    </source>
</evidence>
<sequence length="647" mass="73406">MAEQTAQLRFPEIVLWDKDKRTPKITFINPSDFRRESLLEVLGLATSPLAESFGVIDREEVMRRQRIAKFIFDNPAMASFFMGTEFPFSVPTEGQVFLDYYNPRKEHNPFWRVMGVFAEILPSCQNVPPELESLAEFLSQTRPEMEKAETEMAREIGERLQRATYFEGVASFKLSDSNGGLSLDRKKTVFYGFRRYSYTLSRILREVDSPFENCVLSKLAEICQAVISWINGRIFYAPLRIRQMPYPALNDICFFLKKQVGECLGEFYDYRRPVTLKVLFRYSDQGLQAQLVGIDREDESGRSEKKEAENRIGRGFSGYSTMDRFRISRTNRMVLNRISGSEEQLFLARVLAKIREVAPEIVKSFVPVESPITDLKYRWDCVPVLCSHEFRDVYERTCLYHEYFGYHFQIFREIAEAIQALKDRSRKWRKPLCFPTILEDGNHLVSFDSLVPVHLVGQSEDPKKRVKLVPINSLPKLNGQMIGLTGQNAGGKSTTMETIVNAVYLAQSGLPVFGKDVSLNVKTRVGMSFLERGSGSTLQLLLAKSKAILEVLDGKEQSGTLLVVDEVGTGTQEVDGLDFGKVFLGKLSGSGCSVIFSTQIIDLAKHAQERLGAQCFTFDLDHRISPGVGRGGIEKLMEQIGMKELLS</sequence>
<accession>A0A1G2EQR5</accession>
<dbReference type="InterPro" id="IPR000432">
    <property type="entry name" value="DNA_mismatch_repair_MutS_C"/>
</dbReference>
<evidence type="ECO:0000313" key="6">
    <source>
        <dbReference type="Proteomes" id="UP000177740"/>
    </source>
</evidence>
<evidence type="ECO:0000256" key="1">
    <source>
        <dbReference type="ARBA" id="ARBA00022741"/>
    </source>
</evidence>
<protein>
    <recommendedName>
        <fullName evidence="4">DNA mismatch repair proteins mutS family domain-containing protein</fullName>
    </recommendedName>
</protein>
<dbReference type="GO" id="GO:0030983">
    <property type="term" value="F:mismatched DNA binding"/>
    <property type="evidence" value="ECO:0007669"/>
    <property type="project" value="InterPro"/>
</dbReference>
<keyword evidence="2" id="KW-0067">ATP-binding</keyword>
<dbReference type="SUPFAM" id="SSF52540">
    <property type="entry name" value="P-loop containing nucleoside triphosphate hydrolases"/>
    <property type="match status" value="1"/>
</dbReference>
<organism evidence="5 6">
    <name type="scientific">Candidatus Nealsonbacteria bacterium RIFOXYB1_FULL_40_15</name>
    <dbReference type="NCBI Taxonomy" id="1801677"/>
    <lineage>
        <taxon>Bacteria</taxon>
        <taxon>Candidatus Nealsoniibacteriota</taxon>
    </lineage>
</organism>
<dbReference type="InterPro" id="IPR027417">
    <property type="entry name" value="P-loop_NTPase"/>
</dbReference>
<dbReference type="PANTHER" id="PTHR11361">
    <property type="entry name" value="DNA MISMATCH REPAIR PROTEIN MUTS FAMILY MEMBER"/>
    <property type="match status" value="1"/>
</dbReference>
<gene>
    <name evidence="5" type="ORF">A2365_01940</name>
</gene>
<dbReference type="GO" id="GO:0140664">
    <property type="term" value="F:ATP-dependent DNA damage sensor activity"/>
    <property type="evidence" value="ECO:0007669"/>
    <property type="project" value="InterPro"/>
</dbReference>
<keyword evidence="1" id="KW-0547">Nucleotide-binding</keyword>